<evidence type="ECO:0000313" key="7">
    <source>
        <dbReference type="EMBL" id="VUC31331.1"/>
    </source>
</evidence>
<evidence type="ECO:0000256" key="1">
    <source>
        <dbReference type="ARBA" id="ARBA00023125"/>
    </source>
</evidence>
<dbReference type="SMART" id="SM00389">
    <property type="entry name" value="HOX"/>
    <property type="match status" value="1"/>
</dbReference>
<dbReference type="InterPro" id="IPR001356">
    <property type="entry name" value="HD"/>
</dbReference>
<dbReference type="CDD" id="cd00086">
    <property type="entry name" value="homeodomain"/>
    <property type="match status" value="1"/>
</dbReference>
<dbReference type="PANTHER" id="PTHR11850">
    <property type="entry name" value="HOMEOBOX PROTEIN TRANSCRIPTION FACTORS"/>
    <property type="match status" value="1"/>
</dbReference>
<dbReference type="Gene3D" id="1.10.10.60">
    <property type="entry name" value="Homeodomain-like"/>
    <property type="match status" value="1"/>
</dbReference>
<evidence type="ECO:0000313" key="8">
    <source>
        <dbReference type="Proteomes" id="UP000766486"/>
    </source>
</evidence>
<dbReference type="InterPro" id="IPR050224">
    <property type="entry name" value="TALE_homeobox"/>
</dbReference>
<comment type="caution">
    <text evidence="7">The sequence shown here is derived from an EMBL/GenBank/DDBJ whole genome shotgun (WGS) entry which is preliminary data.</text>
</comment>
<dbReference type="EMBL" id="CABFNS010000832">
    <property type="protein sequence ID" value="VUC31331.1"/>
    <property type="molecule type" value="Genomic_DNA"/>
</dbReference>
<name>A0ABY6UJB2_BIOOC</name>
<feature type="domain" description="Homeobox" evidence="6">
    <location>
        <begin position="311"/>
        <end position="374"/>
    </location>
</feature>
<dbReference type="InterPro" id="IPR008422">
    <property type="entry name" value="KN_HD"/>
</dbReference>
<evidence type="ECO:0000256" key="2">
    <source>
        <dbReference type="ARBA" id="ARBA00023155"/>
    </source>
</evidence>
<keyword evidence="8" id="KW-1185">Reference proteome</keyword>
<keyword evidence="2 4" id="KW-0371">Homeobox</keyword>
<dbReference type="InterPro" id="IPR009057">
    <property type="entry name" value="Homeodomain-like_sf"/>
</dbReference>
<feature type="region of interest" description="Disordered" evidence="5">
    <location>
        <begin position="78"/>
        <end position="266"/>
    </location>
</feature>
<evidence type="ECO:0000259" key="6">
    <source>
        <dbReference type="PROSITE" id="PS50071"/>
    </source>
</evidence>
<sequence length="429" mass="48451">MDYSPSRHHHRYDRPQSHPSSSQSEMAMLAASPAPPAGFRQDYAWDAPRIPSQYTRSTQESGSVSLPSIRVFFPELQLPNGSSRISNSQHQEPAPTFPSSTDPSPSSAVTGPLASPRYVHSPVVHKRRRDSVDDEQERERARHVPRVYYSPDRSAMRLQSPGRHHSMDAWSQSRKSSFSHKDTVPPPMEVNDGVEPRPTLPSLPSSLPSLDRTAAPRPQTRDRYEDYPDHRRSGSLQHGLPPPPETTPSRYGSSSYEYGPPRTSHLHSVSANPIPNSYDRPPFSAGGYRGSFSEYPRYTDLGHIAALSGDGKQRKRRGNLPKETTDKLRAWFMAHLSHPYPTEDEKQDLMRQTGLQMNQISNWFINARRRQLPTMINNARAETDAMTGRTGDNKILPTTERHDLDSGSYDEEMKVYQQQRAPNLKRGSV</sequence>
<accession>A0ABY6UJB2</accession>
<evidence type="ECO:0000256" key="5">
    <source>
        <dbReference type="SAM" id="MobiDB-lite"/>
    </source>
</evidence>
<gene>
    <name evidence="7" type="ORF">CLO192961_LOCUS304745</name>
</gene>
<dbReference type="Proteomes" id="UP000766486">
    <property type="component" value="Unassembled WGS sequence"/>
</dbReference>
<feature type="compositionally biased region" description="Polar residues" evidence="5">
    <location>
        <begin position="247"/>
        <end position="256"/>
    </location>
</feature>
<evidence type="ECO:0000256" key="3">
    <source>
        <dbReference type="ARBA" id="ARBA00023242"/>
    </source>
</evidence>
<feature type="compositionally biased region" description="Polar residues" evidence="5">
    <location>
        <begin position="79"/>
        <end position="91"/>
    </location>
</feature>
<dbReference type="SUPFAM" id="SSF46689">
    <property type="entry name" value="Homeodomain-like"/>
    <property type="match status" value="1"/>
</dbReference>
<feature type="region of interest" description="Disordered" evidence="5">
    <location>
        <begin position="381"/>
        <end position="429"/>
    </location>
</feature>
<feature type="compositionally biased region" description="Basic and acidic residues" evidence="5">
    <location>
        <begin position="219"/>
        <end position="232"/>
    </location>
</feature>
<keyword evidence="1 4" id="KW-0238">DNA-binding</keyword>
<organism evidence="7 8">
    <name type="scientific">Bionectria ochroleuca</name>
    <name type="common">Gliocladium roseum</name>
    <dbReference type="NCBI Taxonomy" id="29856"/>
    <lineage>
        <taxon>Eukaryota</taxon>
        <taxon>Fungi</taxon>
        <taxon>Dikarya</taxon>
        <taxon>Ascomycota</taxon>
        <taxon>Pezizomycotina</taxon>
        <taxon>Sordariomycetes</taxon>
        <taxon>Hypocreomycetidae</taxon>
        <taxon>Hypocreales</taxon>
        <taxon>Bionectriaceae</taxon>
        <taxon>Clonostachys</taxon>
    </lineage>
</organism>
<feature type="region of interest" description="Disordered" evidence="5">
    <location>
        <begin position="1"/>
        <end position="44"/>
    </location>
</feature>
<dbReference type="PROSITE" id="PS50071">
    <property type="entry name" value="HOMEOBOX_2"/>
    <property type="match status" value="1"/>
</dbReference>
<dbReference type="Pfam" id="PF05920">
    <property type="entry name" value="Homeobox_KN"/>
    <property type="match status" value="1"/>
</dbReference>
<evidence type="ECO:0000256" key="4">
    <source>
        <dbReference type="PROSITE-ProRule" id="PRU00108"/>
    </source>
</evidence>
<keyword evidence="3 4" id="KW-0539">Nucleus</keyword>
<reference evidence="7 8" key="1">
    <citation type="submission" date="2019-06" db="EMBL/GenBank/DDBJ databases">
        <authorList>
            <person name="Broberg M."/>
        </authorList>
    </citation>
    <scope>NUCLEOTIDE SEQUENCE [LARGE SCALE GENOMIC DNA]</scope>
</reference>
<comment type="subcellular location">
    <subcellularLocation>
        <location evidence="4">Nucleus</location>
    </subcellularLocation>
</comment>
<feature type="compositionally biased region" description="Basic residues" evidence="5">
    <location>
        <begin position="1"/>
        <end position="12"/>
    </location>
</feature>
<protein>
    <recommendedName>
        <fullName evidence="6">Homeobox domain-containing protein</fullName>
    </recommendedName>
</protein>
<feature type="DNA-binding region" description="Homeobox" evidence="4">
    <location>
        <begin position="313"/>
        <end position="375"/>
    </location>
</feature>
<feature type="compositionally biased region" description="Low complexity" evidence="5">
    <location>
        <begin position="200"/>
        <end position="210"/>
    </location>
</feature>
<feature type="compositionally biased region" description="Low complexity" evidence="5">
    <location>
        <begin position="93"/>
        <end position="108"/>
    </location>
</feature>
<proteinExistence type="predicted"/>